<name>A0A1G1VQI4_9BACT</name>
<keyword evidence="1" id="KW-1133">Transmembrane helix</keyword>
<gene>
    <name evidence="2" type="ORF">A2786_05620</name>
</gene>
<feature type="transmembrane region" description="Helical" evidence="1">
    <location>
        <begin position="410"/>
        <end position="429"/>
    </location>
</feature>
<dbReference type="Proteomes" id="UP000179233">
    <property type="component" value="Unassembled WGS sequence"/>
</dbReference>
<dbReference type="AlphaFoldDB" id="A0A1G1VQI4"/>
<evidence type="ECO:0000313" key="3">
    <source>
        <dbReference type="Proteomes" id="UP000179233"/>
    </source>
</evidence>
<reference evidence="2 3" key="1">
    <citation type="journal article" date="2016" name="Nat. Commun.">
        <title>Thousands of microbial genomes shed light on interconnected biogeochemical processes in an aquifer system.</title>
        <authorList>
            <person name="Anantharaman K."/>
            <person name="Brown C.T."/>
            <person name="Hug L.A."/>
            <person name="Sharon I."/>
            <person name="Castelle C.J."/>
            <person name="Probst A.J."/>
            <person name="Thomas B.C."/>
            <person name="Singh A."/>
            <person name="Wilkins M.J."/>
            <person name="Karaoz U."/>
            <person name="Brodie E.L."/>
            <person name="Williams K.H."/>
            <person name="Hubbard S.S."/>
            <person name="Banfield J.F."/>
        </authorList>
    </citation>
    <scope>NUCLEOTIDE SEQUENCE [LARGE SCALE GENOMIC DNA]</scope>
</reference>
<keyword evidence="1" id="KW-0812">Transmembrane</keyword>
<feature type="transmembrane region" description="Helical" evidence="1">
    <location>
        <begin position="384"/>
        <end position="403"/>
    </location>
</feature>
<evidence type="ECO:0000313" key="2">
    <source>
        <dbReference type="EMBL" id="OGY17656.1"/>
    </source>
</evidence>
<feature type="transmembrane region" description="Helical" evidence="1">
    <location>
        <begin position="156"/>
        <end position="176"/>
    </location>
</feature>
<organism evidence="2 3">
    <name type="scientific">Candidatus Chisholmbacteria bacterium RIFCSPHIGHO2_01_FULL_52_32</name>
    <dbReference type="NCBI Taxonomy" id="1797591"/>
    <lineage>
        <taxon>Bacteria</taxon>
        <taxon>Candidatus Chisholmiibacteriota</taxon>
    </lineage>
</organism>
<dbReference type="InterPro" id="IPR029062">
    <property type="entry name" value="Class_I_gatase-like"/>
</dbReference>
<feature type="transmembrane region" description="Helical" evidence="1">
    <location>
        <begin position="275"/>
        <end position="299"/>
    </location>
</feature>
<protein>
    <recommendedName>
        <fullName evidence="4">Membrane protein 6-pyruvoyl-tetrahydropterin synthase-related domain-containing protein</fullName>
    </recommendedName>
</protein>
<sequence>MKETKKTFQRVYARRLESEGEKRTHQRFQKIVSFFGKTANLILLLAASVAISLIWQQRIATPYLSSLRAVGGDYFNALTYAVFFARHHPFPPTGWMPFWFGGIPVIGGYPNLFFYLILPITRFFDVPTSMELTSIVFILLYLIAAHFLFWETTRNHLIALLFTGIVLVTPASYYALTGEGLVVASAMQWLLPLTFFFLIRFVKFQDGTMLLAAAVSTGIALIMHPGVSALIVLVPATIYLMIADSGDPKDAAHTRQLSLLKLSVWEKLKTKLTHLTLYTGFALSSGAIGVYTLLVQTFLSGGPGSCDSPQCWGDYPPHLIWFSPLALLPTIFLPASLVAWRMQKSRLKEIMAPLAALTPLLLYVGLAYLRRIDSLSSALFPRRLFWAITLLTLMSMGIAFRYTFKASAKLAIAVLSIFLITLSLSIPFLPKAVHFSLQDYLKIPNSLPMGVESYIVPKYQTMPISEIIPPWLPINDVNWRMDSIRPDFFAWWNTIASLPLTRGYSNVPTKEHLDWLYYLQSSTLIPNNPDELSLETRYNRALFLLDAYGVRFLQHPGGSIVYEGIAYDPLLLKNRDLVKKFERVREWSFVELSEKLITPVVSPTNAARVMVISDQGGYETILRAISLENLNSTVLIPIQGPQSIDKISPKLVEEADAIILYQFTGSSFRTLEAFVENGGKVFIDIGSLQNLPTSVPKLFGAKSLQVFDQERIWKVKILSPSPLMKEIDTTKFSPLLFNEHAWRIVAPPSKQFLKGEMETILTQNDIPVLATGKFGKGSVIFSGFNLPYHIVNYQNEEEAKLLKNIILSLVPESLAIGEFSVNWTDPTLIVASATDAKGIYFKQNYHPGWKAAVNGKKTQVLKAGLGFMYIPFPKESQTKTTTLDLEFRGSLATWGIPALSLGSMIAAAILALSQSPIRLLGLLYSKLFLKRLKSWWAKD</sequence>
<keyword evidence="1" id="KW-0472">Membrane</keyword>
<feature type="transmembrane region" description="Helical" evidence="1">
    <location>
        <begin position="98"/>
        <end position="118"/>
    </location>
</feature>
<dbReference type="EMBL" id="MHCJ01000007">
    <property type="protein sequence ID" value="OGY17656.1"/>
    <property type="molecule type" value="Genomic_DNA"/>
</dbReference>
<accession>A0A1G1VQI4</accession>
<evidence type="ECO:0008006" key="4">
    <source>
        <dbReference type="Google" id="ProtNLM"/>
    </source>
</evidence>
<feature type="transmembrane region" description="Helical" evidence="1">
    <location>
        <begin position="319"/>
        <end position="340"/>
    </location>
</feature>
<feature type="transmembrane region" description="Helical" evidence="1">
    <location>
        <begin position="352"/>
        <end position="372"/>
    </location>
</feature>
<dbReference type="SUPFAM" id="SSF52317">
    <property type="entry name" value="Class I glutamine amidotransferase-like"/>
    <property type="match status" value="1"/>
</dbReference>
<comment type="caution">
    <text evidence="2">The sequence shown here is derived from an EMBL/GenBank/DDBJ whole genome shotgun (WGS) entry which is preliminary data.</text>
</comment>
<feature type="transmembrane region" description="Helical" evidence="1">
    <location>
        <begin position="222"/>
        <end position="242"/>
    </location>
</feature>
<feature type="transmembrane region" description="Helical" evidence="1">
    <location>
        <begin position="130"/>
        <end position="150"/>
    </location>
</feature>
<feature type="transmembrane region" description="Helical" evidence="1">
    <location>
        <begin position="181"/>
        <end position="202"/>
    </location>
</feature>
<evidence type="ECO:0000256" key="1">
    <source>
        <dbReference type="SAM" id="Phobius"/>
    </source>
</evidence>
<proteinExistence type="predicted"/>
<feature type="transmembrane region" description="Helical" evidence="1">
    <location>
        <begin position="31"/>
        <end position="55"/>
    </location>
</feature>